<sequence>MDESNYEVCHRHSECGGRTDNWNVHTRHPNYISGYTGNIPANLRWTGDHRPCETRDFLIPCRTPVRYLLSNTLWRIKMFAVNTLYVVHPEQYLPDGNLETPKIRSQIPPPLNHAIARHTNHPHIKNGSVACHHENPWHTVTFHRTYNPNDSPWTTSYERAFGHKLPCGCGSTFIDYRLVPPPCTTASLKHGKQI</sequence>
<keyword evidence="2" id="KW-1185">Reference proteome</keyword>
<evidence type="ECO:0000313" key="1">
    <source>
        <dbReference type="EMBL" id="KAF8773644.1"/>
    </source>
</evidence>
<reference evidence="1" key="1">
    <citation type="journal article" date="2020" name="bioRxiv">
        <title>Chromosome-level reference genome of the European wasp spider Argiope bruennichi: a resource for studies on range expansion and evolutionary adaptation.</title>
        <authorList>
            <person name="Sheffer M.M."/>
            <person name="Hoppe A."/>
            <person name="Krehenwinkel H."/>
            <person name="Uhl G."/>
            <person name="Kuss A.W."/>
            <person name="Jensen L."/>
            <person name="Jensen C."/>
            <person name="Gillespie R.G."/>
            <person name="Hoff K.J."/>
            <person name="Prost S."/>
        </authorList>
    </citation>
    <scope>NUCLEOTIDE SEQUENCE</scope>
</reference>
<organism evidence="1 2">
    <name type="scientific">Argiope bruennichi</name>
    <name type="common">Wasp spider</name>
    <name type="synonym">Aranea bruennichi</name>
    <dbReference type="NCBI Taxonomy" id="94029"/>
    <lineage>
        <taxon>Eukaryota</taxon>
        <taxon>Metazoa</taxon>
        <taxon>Ecdysozoa</taxon>
        <taxon>Arthropoda</taxon>
        <taxon>Chelicerata</taxon>
        <taxon>Arachnida</taxon>
        <taxon>Araneae</taxon>
        <taxon>Araneomorphae</taxon>
        <taxon>Entelegynae</taxon>
        <taxon>Araneoidea</taxon>
        <taxon>Araneidae</taxon>
        <taxon>Argiope</taxon>
    </lineage>
</organism>
<name>A0A8T0EJJ5_ARGBR</name>
<dbReference type="AlphaFoldDB" id="A0A8T0EJJ5"/>
<accession>A0A8T0EJJ5</accession>
<gene>
    <name evidence="1" type="ORF">HNY73_016285</name>
</gene>
<reference evidence="1" key="2">
    <citation type="submission" date="2020-06" db="EMBL/GenBank/DDBJ databases">
        <authorList>
            <person name="Sheffer M."/>
        </authorList>
    </citation>
    <scope>NUCLEOTIDE SEQUENCE</scope>
</reference>
<evidence type="ECO:0000313" key="2">
    <source>
        <dbReference type="Proteomes" id="UP000807504"/>
    </source>
</evidence>
<dbReference type="EMBL" id="JABXBU010002227">
    <property type="protein sequence ID" value="KAF8773644.1"/>
    <property type="molecule type" value="Genomic_DNA"/>
</dbReference>
<comment type="caution">
    <text evidence="1">The sequence shown here is derived from an EMBL/GenBank/DDBJ whole genome shotgun (WGS) entry which is preliminary data.</text>
</comment>
<protein>
    <submittedName>
        <fullName evidence="1">Uncharacterized protein</fullName>
    </submittedName>
</protein>
<proteinExistence type="predicted"/>
<dbReference type="Proteomes" id="UP000807504">
    <property type="component" value="Unassembled WGS sequence"/>
</dbReference>